<dbReference type="AlphaFoldDB" id="A0A224Y5I6"/>
<evidence type="ECO:0000256" key="1">
    <source>
        <dbReference type="SAM" id="SignalP"/>
    </source>
</evidence>
<feature type="chain" id="PRO_5012194911" evidence="1">
    <location>
        <begin position="21"/>
        <end position="67"/>
    </location>
</feature>
<feature type="signal peptide" evidence="1">
    <location>
        <begin position="1"/>
        <end position="20"/>
    </location>
</feature>
<sequence length="67" mass="7630">MPLRGLLLALVMYLGNKALAHKVSLISGFIITRLSVDKHHHRSWHASLSLSLFIKSFIVQNVEFIFN</sequence>
<name>A0A224Y5I6_9HEMI</name>
<protein>
    <submittedName>
        <fullName evidence="2">Putative secreted protein</fullName>
    </submittedName>
</protein>
<reference evidence="2" key="1">
    <citation type="journal article" date="2018" name="PLoS Negl. Trop. Dis.">
        <title>An insight into the salivary gland and fat body transcriptome of Panstrongylus lignarius (Hemiptera: Heteroptera), the main vector of Chagas disease in Peru.</title>
        <authorList>
            <person name="Nevoa J.C."/>
            <person name="Mendes M.T."/>
            <person name="da Silva M.V."/>
            <person name="Soares S.C."/>
            <person name="Oliveira C.J.F."/>
            <person name="Ribeiro J.M.C."/>
        </authorList>
    </citation>
    <scope>NUCLEOTIDE SEQUENCE</scope>
</reference>
<keyword evidence="1" id="KW-0732">Signal</keyword>
<evidence type="ECO:0000313" key="2">
    <source>
        <dbReference type="EMBL" id="JAW16382.1"/>
    </source>
</evidence>
<accession>A0A224Y5I6</accession>
<dbReference type="EMBL" id="GFTR01000044">
    <property type="protein sequence ID" value="JAW16382.1"/>
    <property type="molecule type" value="Transcribed_RNA"/>
</dbReference>
<organism evidence="2">
    <name type="scientific">Panstrongylus lignarius</name>
    <dbReference type="NCBI Taxonomy" id="156445"/>
    <lineage>
        <taxon>Eukaryota</taxon>
        <taxon>Metazoa</taxon>
        <taxon>Ecdysozoa</taxon>
        <taxon>Arthropoda</taxon>
        <taxon>Hexapoda</taxon>
        <taxon>Insecta</taxon>
        <taxon>Pterygota</taxon>
        <taxon>Neoptera</taxon>
        <taxon>Paraneoptera</taxon>
        <taxon>Hemiptera</taxon>
        <taxon>Heteroptera</taxon>
        <taxon>Panheteroptera</taxon>
        <taxon>Cimicomorpha</taxon>
        <taxon>Reduviidae</taxon>
        <taxon>Triatominae</taxon>
        <taxon>Panstrongylus</taxon>
    </lineage>
</organism>
<proteinExistence type="predicted"/>